<dbReference type="InterPro" id="IPR027417">
    <property type="entry name" value="P-loop_NTPase"/>
</dbReference>
<comment type="caution">
    <text evidence="9">The sequence shown here is derived from an EMBL/GenBank/DDBJ whole genome shotgun (WGS) entry which is preliminary data.</text>
</comment>
<dbReference type="Pfam" id="PF13087">
    <property type="entry name" value="AAA_12"/>
    <property type="match status" value="1"/>
</dbReference>
<dbReference type="Pfam" id="PF13086">
    <property type="entry name" value="AAA_11"/>
    <property type="match status" value="2"/>
</dbReference>
<accession>A0ABP7WRT4</accession>
<dbReference type="InterPro" id="IPR041679">
    <property type="entry name" value="DNA2/NAM7-like_C"/>
</dbReference>
<dbReference type="Proteomes" id="UP001500683">
    <property type="component" value="Unassembled WGS sequence"/>
</dbReference>
<sequence>MQLAGLPSGQVVARTGGSHATVTPETDEDGERLRHAMASRSRVAVLSTVQIVESGGRRSLRLGLSLYVYEQAEPMAAQSIGVGDRVLATVGKMRSRLRDDPDRILRWLRDRLLLPPQPGSGPDAPDRMIVSVGLSDPGEPTGYRVHGRGVIADVRIEDGRLVMHRLRRTSGNDHRGPLRMTRCAVTFTDVSKAGELRAEMRQQLSRLAAGKGFLAMWHEYNRQETQFVRRQVRQVGFGRYTARESLGGGVYRFHLDLTAPQDGNELTLAEQARNRLDAHEDFELEAAAQLPAVLTGRQDDDDGWALIHDRLDKDTVTGTVVNADVATGTVDMRLVDLKTRRIAGVGADEQTAPPPQGFLYRSFRGDRRQMQRRKDAFDRILHDGTRIPNLLALFEGKTVSVQPPTRVEPVSDAVRECFVGGRPTPMQEEALRVALNTPDIALIQGPPGTGKTQVIKALQTRLAELGRGYAKLRGSILLTSFQHAAVDELVERSEVLGVPAAKVDRMGRGTTVRMDRWRLETIDELAAEVEGEGNALGRSLGLLRRVAARSAGYLLAPTAREGTVALLRDIEEETAGMLSTGLADRLGRLRWTLESAPQPSVFAPDDRHELALRALRGVRTVPESFADDGPAAAAKALRRVRALADRSDDPAVRDAAAGDAEALDLLERAAGWDEDGDAPPFLPDLAAARDRLLERLQPAAGPPVQAAADPEVDRLLAEIVEELEDHVRDSGDGGPELAMLDYLEGLRGDPVAVEWTLRAYTASYATTCQQAASNAVRDVKQETDIDDVVFDTVIVDEAARANPLDLMIPLIHAGRRIILVGDHNQLPHMLEPEVEQHVEDIDPDARGRLRESLFQRLFEELGDGRSPVRRVVTLNTQFRMHRVLGEFVSRNFYGGTIDSPRPDAEFVHGLPGYDGLAAAWLEVPARLGKEMGRRSRRRPAEARVIAEQLARLLRAAPSLSFGVISFYSDQVSEIYRQLAAHGLVKPGDQGYEPAEELRYDQHGRRLDRLLVGSVDAFQGREFDVVFLSTTRSSPPGRVPAPGTPEHERWVRRRYGHLTLRNRLCVAMSRQKRLLITVGDPALFEGPEAPSQVEPLSEFLKLCRQGGEHGRFFAA</sequence>
<dbReference type="CDD" id="cd17934">
    <property type="entry name" value="DEXXQc_Upf1-like"/>
    <property type="match status" value="1"/>
</dbReference>
<dbReference type="SUPFAM" id="SSF52540">
    <property type="entry name" value="P-loop containing nucleoside triphosphate hydrolases"/>
    <property type="match status" value="1"/>
</dbReference>
<dbReference type="CDD" id="cd18808">
    <property type="entry name" value="SF1_C_Upf1"/>
    <property type="match status" value="1"/>
</dbReference>
<name>A0ABP7WRT4_9ACTN</name>
<dbReference type="EMBL" id="BAAAZG010000052">
    <property type="protein sequence ID" value="GAA4095189.1"/>
    <property type="molecule type" value="Genomic_DNA"/>
</dbReference>
<dbReference type="InterPro" id="IPR047187">
    <property type="entry name" value="SF1_C_Upf1"/>
</dbReference>
<dbReference type="InterPro" id="IPR003593">
    <property type="entry name" value="AAA+_ATPase"/>
</dbReference>
<dbReference type="Gene3D" id="3.40.50.300">
    <property type="entry name" value="P-loop containing nucleotide triphosphate hydrolases"/>
    <property type="match status" value="3"/>
</dbReference>
<protein>
    <recommendedName>
        <fullName evidence="8">UvrD-like helicase ATP-binding domain-containing protein</fullName>
    </recommendedName>
</protein>
<evidence type="ECO:0000256" key="6">
    <source>
        <dbReference type="PROSITE-ProRule" id="PRU00560"/>
    </source>
</evidence>
<evidence type="ECO:0000256" key="5">
    <source>
        <dbReference type="ARBA" id="ARBA00022840"/>
    </source>
</evidence>
<organism evidence="9 10">
    <name type="scientific">Actinomadura miaoliensis</name>
    <dbReference type="NCBI Taxonomy" id="430685"/>
    <lineage>
        <taxon>Bacteria</taxon>
        <taxon>Bacillati</taxon>
        <taxon>Actinomycetota</taxon>
        <taxon>Actinomycetes</taxon>
        <taxon>Streptosporangiales</taxon>
        <taxon>Thermomonosporaceae</taxon>
        <taxon>Actinomadura</taxon>
    </lineage>
</organism>
<keyword evidence="4 6" id="KW-0347">Helicase</keyword>
<dbReference type="PANTHER" id="PTHR43788:SF8">
    <property type="entry name" value="DNA-BINDING PROTEIN SMUBP-2"/>
    <property type="match status" value="1"/>
</dbReference>
<feature type="region of interest" description="Disordered" evidence="7">
    <location>
        <begin position="1"/>
        <end position="28"/>
    </location>
</feature>
<dbReference type="InterPro" id="IPR014016">
    <property type="entry name" value="UvrD-like_ATP-bd"/>
</dbReference>
<keyword evidence="2 6" id="KW-0547">Nucleotide-binding</keyword>
<feature type="domain" description="UvrD-like helicase ATP-binding" evidence="8">
    <location>
        <begin position="424"/>
        <end position="881"/>
    </location>
</feature>
<comment type="similarity">
    <text evidence="1">Belongs to the DNA2/NAM7 helicase family.</text>
</comment>
<evidence type="ECO:0000313" key="10">
    <source>
        <dbReference type="Proteomes" id="UP001500683"/>
    </source>
</evidence>
<evidence type="ECO:0000256" key="3">
    <source>
        <dbReference type="ARBA" id="ARBA00022801"/>
    </source>
</evidence>
<gene>
    <name evidence="9" type="ORF">GCM10022214_67720</name>
</gene>
<reference evidence="10" key="1">
    <citation type="journal article" date="2019" name="Int. J. Syst. Evol. Microbiol.">
        <title>The Global Catalogue of Microorganisms (GCM) 10K type strain sequencing project: providing services to taxonomists for standard genome sequencing and annotation.</title>
        <authorList>
            <consortium name="The Broad Institute Genomics Platform"/>
            <consortium name="The Broad Institute Genome Sequencing Center for Infectious Disease"/>
            <person name="Wu L."/>
            <person name="Ma J."/>
        </authorList>
    </citation>
    <scope>NUCLEOTIDE SEQUENCE [LARGE SCALE GENOMIC DNA]</scope>
    <source>
        <strain evidence="10">JCM 16702</strain>
    </source>
</reference>
<dbReference type="PROSITE" id="PS51198">
    <property type="entry name" value="UVRD_HELICASE_ATP_BIND"/>
    <property type="match status" value="1"/>
</dbReference>
<dbReference type="InterPro" id="IPR041677">
    <property type="entry name" value="DNA2/NAM7_AAA_11"/>
</dbReference>
<evidence type="ECO:0000256" key="7">
    <source>
        <dbReference type="SAM" id="MobiDB-lite"/>
    </source>
</evidence>
<dbReference type="InterPro" id="IPR050534">
    <property type="entry name" value="Coronavir_polyprotein_1ab"/>
</dbReference>
<evidence type="ECO:0000259" key="8">
    <source>
        <dbReference type="PROSITE" id="PS51198"/>
    </source>
</evidence>
<keyword evidence="3 6" id="KW-0378">Hydrolase</keyword>
<dbReference type="SMART" id="SM00382">
    <property type="entry name" value="AAA"/>
    <property type="match status" value="1"/>
</dbReference>
<keyword evidence="10" id="KW-1185">Reference proteome</keyword>
<evidence type="ECO:0000256" key="2">
    <source>
        <dbReference type="ARBA" id="ARBA00022741"/>
    </source>
</evidence>
<keyword evidence="5 6" id="KW-0067">ATP-binding</keyword>
<proteinExistence type="inferred from homology"/>
<evidence type="ECO:0000313" key="9">
    <source>
        <dbReference type="EMBL" id="GAA4095189.1"/>
    </source>
</evidence>
<evidence type="ECO:0000256" key="4">
    <source>
        <dbReference type="ARBA" id="ARBA00022806"/>
    </source>
</evidence>
<feature type="binding site" evidence="6">
    <location>
        <begin position="445"/>
        <end position="452"/>
    </location>
    <ligand>
        <name>ATP</name>
        <dbReference type="ChEBI" id="CHEBI:30616"/>
    </ligand>
</feature>
<evidence type="ECO:0000256" key="1">
    <source>
        <dbReference type="ARBA" id="ARBA00007913"/>
    </source>
</evidence>
<dbReference type="PANTHER" id="PTHR43788">
    <property type="entry name" value="DNA2/NAM7 HELICASE FAMILY MEMBER"/>
    <property type="match status" value="1"/>
</dbReference>